<proteinExistence type="predicted"/>
<gene>
    <name evidence="1" type="ORF">HJG63_009163</name>
</gene>
<accession>A0A7J8CIM9</accession>
<name>A0A7J8CIM9_ROUAE</name>
<sequence length="133" mass="14429">MTQPANNHSLTAESKLNIHVLRAITRAGIRLMTGHLLEIRCERSRDECQAHGQRPSGGWVGDKEEAGTALGIQPKARWPTWHLLSLFPLSGGHTIDHEPLPGVPGPCVPLVLLLADPRLYLGVSEDPLSVGPQ</sequence>
<evidence type="ECO:0000313" key="1">
    <source>
        <dbReference type="EMBL" id="KAF6410721.1"/>
    </source>
</evidence>
<organism evidence="1 2">
    <name type="scientific">Rousettus aegyptiacus</name>
    <name type="common">Egyptian fruit bat</name>
    <name type="synonym">Pteropus aegyptiacus</name>
    <dbReference type="NCBI Taxonomy" id="9407"/>
    <lineage>
        <taxon>Eukaryota</taxon>
        <taxon>Metazoa</taxon>
        <taxon>Chordata</taxon>
        <taxon>Craniata</taxon>
        <taxon>Vertebrata</taxon>
        <taxon>Euteleostomi</taxon>
        <taxon>Mammalia</taxon>
        <taxon>Eutheria</taxon>
        <taxon>Laurasiatheria</taxon>
        <taxon>Chiroptera</taxon>
        <taxon>Yinpterochiroptera</taxon>
        <taxon>Pteropodoidea</taxon>
        <taxon>Pteropodidae</taxon>
        <taxon>Rousettinae</taxon>
        <taxon>Rousettus</taxon>
    </lineage>
</organism>
<reference evidence="1 2" key="1">
    <citation type="journal article" date="2020" name="Nature">
        <title>Six reference-quality genomes reveal evolution of bat adaptations.</title>
        <authorList>
            <person name="Jebb D."/>
            <person name="Huang Z."/>
            <person name="Pippel M."/>
            <person name="Hughes G.M."/>
            <person name="Lavrichenko K."/>
            <person name="Devanna P."/>
            <person name="Winkler S."/>
            <person name="Jermiin L.S."/>
            <person name="Skirmuntt E.C."/>
            <person name="Katzourakis A."/>
            <person name="Burkitt-Gray L."/>
            <person name="Ray D.A."/>
            <person name="Sullivan K.A.M."/>
            <person name="Roscito J.G."/>
            <person name="Kirilenko B.M."/>
            <person name="Davalos L.M."/>
            <person name="Corthals A.P."/>
            <person name="Power M.L."/>
            <person name="Jones G."/>
            <person name="Ransome R.D."/>
            <person name="Dechmann D.K.N."/>
            <person name="Locatelli A.G."/>
            <person name="Puechmaille S.J."/>
            <person name="Fedrigo O."/>
            <person name="Jarvis E.D."/>
            <person name="Hiller M."/>
            <person name="Vernes S.C."/>
            <person name="Myers E.W."/>
            <person name="Teeling E.C."/>
        </authorList>
    </citation>
    <scope>NUCLEOTIDE SEQUENCE [LARGE SCALE GENOMIC DNA]</scope>
    <source>
        <strain evidence="1">MRouAeg1</strain>
        <tissue evidence="1">Muscle</tissue>
    </source>
</reference>
<dbReference type="AlphaFoldDB" id="A0A7J8CIM9"/>
<protein>
    <submittedName>
        <fullName evidence="1">Uncharacterized protein</fullName>
    </submittedName>
</protein>
<dbReference type="EMBL" id="JACASE010000014">
    <property type="protein sequence ID" value="KAF6410721.1"/>
    <property type="molecule type" value="Genomic_DNA"/>
</dbReference>
<keyword evidence="2" id="KW-1185">Reference proteome</keyword>
<comment type="caution">
    <text evidence="1">The sequence shown here is derived from an EMBL/GenBank/DDBJ whole genome shotgun (WGS) entry which is preliminary data.</text>
</comment>
<evidence type="ECO:0000313" key="2">
    <source>
        <dbReference type="Proteomes" id="UP000593571"/>
    </source>
</evidence>
<dbReference type="Proteomes" id="UP000593571">
    <property type="component" value="Unassembled WGS sequence"/>
</dbReference>